<sequence length="184" mass="19691">MATYLFGSLTVQIEQGDLTRQKVDAIVNAANKHLQHGGGVAGAIVARGGSIIQQESNEWVHLHGPVTHNHPAITGPGSLFCKYIIHAVGPIWGEGAEVDKLICTIKSSLLTANDLKCKSVAFPAISTGIYGFPVKLASECFLHAIEQFSKEATLLFLETVKIVLFDTGTLQVFLDTFSTGLENG</sequence>
<dbReference type="Gene3D" id="3.40.220.10">
    <property type="entry name" value="Leucine Aminopeptidase, subunit E, domain 1"/>
    <property type="match status" value="1"/>
</dbReference>
<evidence type="ECO:0000313" key="2">
    <source>
        <dbReference type="EMBL" id="KPL72531.1"/>
    </source>
</evidence>
<keyword evidence="3" id="KW-1185">Reference proteome</keyword>
<proteinExistence type="predicted"/>
<dbReference type="PROSITE" id="PS51154">
    <property type="entry name" value="MACRO"/>
    <property type="match status" value="1"/>
</dbReference>
<dbReference type="Proteomes" id="UP000050430">
    <property type="component" value="Unassembled WGS sequence"/>
</dbReference>
<dbReference type="EMBL" id="LGCK01000007">
    <property type="protein sequence ID" value="KPL72531.1"/>
    <property type="molecule type" value="Genomic_DNA"/>
</dbReference>
<dbReference type="Pfam" id="PF01661">
    <property type="entry name" value="Macro"/>
    <property type="match status" value="1"/>
</dbReference>
<evidence type="ECO:0000313" key="3">
    <source>
        <dbReference type="Proteomes" id="UP000050430"/>
    </source>
</evidence>
<organism evidence="2 3">
    <name type="scientific">Leptolinea tardivitalis</name>
    <dbReference type="NCBI Taxonomy" id="229920"/>
    <lineage>
        <taxon>Bacteria</taxon>
        <taxon>Bacillati</taxon>
        <taxon>Chloroflexota</taxon>
        <taxon>Anaerolineae</taxon>
        <taxon>Anaerolineales</taxon>
        <taxon>Anaerolineaceae</taxon>
        <taxon>Leptolinea</taxon>
    </lineage>
</organism>
<accession>A0A0P6XCE5</accession>
<name>A0A0P6XCE5_9CHLR</name>
<reference evidence="2 3" key="1">
    <citation type="submission" date="2015-07" db="EMBL/GenBank/DDBJ databases">
        <title>Genome sequence of Leptolinea tardivitalis DSM 16556.</title>
        <authorList>
            <person name="Hemp J."/>
            <person name="Ward L.M."/>
            <person name="Pace L.A."/>
            <person name="Fischer W.W."/>
        </authorList>
    </citation>
    <scope>NUCLEOTIDE SEQUENCE [LARGE SCALE GENOMIC DNA]</scope>
    <source>
        <strain evidence="2 3">YMTK-2</strain>
    </source>
</reference>
<gene>
    <name evidence="2" type="ORF">ADM99_05240</name>
</gene>
<dbReference type="OrthoDB" id="6194521at2"/>
<protein>
    <recommendedName>
        <fullName evidence="1">Macro domain-containing protein</fullName>
    </recommendedName>
</protein>
<comment type="caution">
    <text evidence="2">The sequence shown here is derived from an EMBL/GenBank/DDBJ whole genome shotgun (WGS) entry which is preliminary data.</text>
</comment>
<dbReference type="SUPFAM" id="SSF52949">
    <property type="entry name" value="Macro domain-like"/>
    <property type="match status" value="1"/>
</dbReference>
<dbReference type="RefSeq" id="WP_062421425.1">
    <property type="nucleotide sequence ID" value="NZ_BBYA01000008.1"/>
</dbReference>
<dbReference type="InterPro" id="IPR002589">
    <property type="entry name" value="Macro_dom"/>
</dbReference>
<feature type="domain" description="Macro" evidence="1">
    <location>
        <begin position="1"/>
        <end position="181"/>
    </location>
</feature>
<dbReference type="STRING" id="229920.ADM99_05240"/>
<evidence type="ECO:0000259" key="1">
    <source>
        <dbReference type="PROSITE" id="PS51154"/>
    </source>
</evidence>
<dbReference type="PANTHER" id="PTHR11106">
    <property type="entry name" value="GANGLIOSIDE INDUCED DIFFERENTIATION ASSOCIATED PROTEIN 2-RELATED"/>
    <property type="match status" value="1"/>
</dbReference>
<dbReference type="InterPro" id="IPR043472">
    <property type="entry name" value="Macro_dom-like"/>
</dbReference>
<dbReference type="PANTHER" id="PTHR11106:SF111">
    <property type="entry name" value="MACRO DOMAIN-CONTAINING PROTEIN"/>
    <property type="match status" value="1"/>
</dbReference>
<dbReference type="AlphaFoldDB" id="A0A0P6XCE5"/>
<dbReference type="SMART" id="SM00506">
    <property type="entry name" value="A1pp"/>
    <property type="match status" value="1"/>
</dbReference>
<dbReference type="CDD" id="cd02907">
    <property type="entry name" value="Macro_Af1521_BAL-like"/>
    <property type="match status" value="1"/>
</dbReference>